<sequence>MCAADQPVSPRGTASPSHADSSTDPTRSRRMMGHTHQQPGRPSVVGGRPRPSPHQASTTPCSDTPLRCVLFHQPARLRPRAPSPSPAEPLHGLKSSGPLQWCQGSRKTCNPPILIGDRYWNRRFYMAGIGAAD</sequence>
<keyword evidence="3" id="KW-1185">Reference proteome</keyword>
<reference evidence="2" key="1">
    <citation type="journal article" date="2022" name="bioRxiv">
        <title>Sequencing and chromosome-scale assembly of the giantPleurodeles waltlgenome.</title>
        <authorList>
            <person name="Brown T."/>
            <person name="Elewa A."/>
            <person name="Iarovenko S."/>
            <person name="Subramanian E."/>
            <person name="Araus A.J."/>
            <person name="Petzold A."/>
            <person name="Susuki M."/>
            <person name="Suzuki K.-i.T."/>
            <person name="Hayashi T."/>
            <person name="Toyoda A."/>
            <person name="Oliveira C."/>
            <person name="Osipova E."/>
            <person name="Leigh N.D."/>
            <person name="Simon A."/>
            <person name="Yun M.H."/>
        </authorList>
    </citation>
    <scope>NUCLEOTIDE SEQUENCE</scope>
    <source>
        <strain evidence="2">20211129_DDA</strain>
        <tissue evidence="2">Liver</tissue>
    </source>
</reference>
<dbReference type="AlphaFoldDB" id="A0AAV7S9E3"/>
<proteinExistence type="predicted"/>
<feature type="region of interest" description="Disordered" evidence="1">
    <location>
        <begin position="1"/>
        <end position="65"/>
    </location>
</feature>
<accession>A0AAV7S9E3</accession>
<organism evidence="2 3">
    <name type="scientific">Pleurodeles waltl</name>
    <name type="common">Iberian ribbed newt</name>
    <dbReference type="NCBI Taxonomy" id="8319"/>
    <lineage>
        <taxon>Eukaryota</taxon>
        <taxon>Metazoa</taxon>
        <taxon>Chordata</taxon>
        <taxon>Craniata</taxon>
        <taxon>Vertebrata</taxon>
        <taxon>Euteleostomi</taxon>
        <taxon>Amphibia</taxon>
        <taxon>Batrachia</taxon>
        <taxon>Caudata</taxon>
        <taxon>Salamandroidea</taxon>
        <taxon>Salamandridae</taxon>
        <taxon>Pleurodelinae</taxon>
        <taxon>Pleurodeles</taxon>
    </lineage>
</organism>
<dbReference type="Proteomes" id="UP001066276">
    <property type="component" value="Chromosome 4_2"/>
</dbReference>
<feature type="region of interest" description="Disordered" evidence="1">
    <location>
        <begin position="77"/>
        <end position="102"/>
    </location>
</feature>
<gene>
    <name evidence="2" type="ORF">NDU88_000907</name>
</gene>
<evidence type="ECO:0000313" key="2">
    <source>
        <dbReference type="EMBL" id="KAJ1160405.1"/>
    </source>
</evidence>
<comment type="caution">
    <text evidence="2">The sequence shown here is derived from an EMBL/GenBank/DDBJ whole genome shotgun (WGS) entry which is preliminary data.</text>
</comment>
<protein>
    <submittedName>
        <fullName evidence="2">Uncharacterized protein</fullName>
    </submittedName>
</protein>
<feature type="compositionally biased region" description="Polar residues" evidence="1">
    <location>
        <begin position="12"/>
        <end position="25"/>
    </location>
</feature>
<evidence type="ECO:0000313" key="3">
    <source>
        <dbReference type="Proteomes" id="UP001066276"/>
    </source>
</evidence>
<name>A0AAV7S9E3_PLEWA</name>
<evidence type="ECO:0000256" key="1">
    <source>
        <dbReference type="SAM" id="MobiDB-lite"/>
    </source>
</evidence>
<dbReference type="EMBL" id="JANPWB010000008">
    <property type="protein sequence ID" value="KAJ1160405.1"/>
    <property type="molecule type" value="Genomic_DNA"/>
</dbReference>